<dbReference type="AlphaFoldDB" id="A0A8S2XTB5"/>
<accession>A0A8S2XTB5</accession>
<gene>
    <name evidence="2" type="ORF">SMN809_LOCUS35762</name>
    <name evidence="3" type="ORF">SMN809_LOCUS55576</name>
</gene>
<evidence type="ECO:0000313" key="2">
    <source>
        <dbReference type="EMBL" id="CAF4519772.1"/>
    </source>
</evidence>
<proteinExistence type="predicted"/>
<feature type="region of interest" description="Disordered" evidence="1">
    <location>
        <begin position="1"/>
        <end position="43"/>
    </location>
</feature>
<reference evidence="2" key="1">
    <citation type="submission" date="2021-02" db="EMBL/GenBank/DDBJ databases">
        <authorList>
            <person name="Nowell W R."/>
        </authorList>
    </citation>
    <scope>NUCLEOTIDE SEQUENCE</scope>
</reference>
<comment type="caution">
    <text evidence="2">The sequence shown here is derived from an EMBL/GenBank/DDBJ whole genome shotgun (WGS) entry which is preliminary data.</text>
</comment>
<dbReference type="Proteomes" id="UP000676336">
    <property type="component" value="Unassembled WGS sequence"/>
</dbReference>
<name>A0A8S2XTB5_9BILA</name>
<dbReference type="EMBL" id="CAJOBI010086201">
    <property type="protein sequence ID" value="CAF4519772.1"/>
    <property type="molecule type" value="Genomic_DNA"/>
</dbReference>
<evidence type="ECO:0000256" key="1">
    <source>
        <dbReference type="SAM" id="MobiDB-lite"/>
    </source>
</evidence>
<organism evidence="2 4">
    <name type="scientific">Rotaria magnacalcarata</name>
    <dbReference type="NCBI Taxonomy" id="392030"/>
    <lineage>
        <taxon>Eukaryota</taxon>
        <taxon>Metazoa</taxon>
        <taxon>Spiralia</taxon>
        <taxon>Gnathifera</taxon>
        <taxon>Rotifera</taxon>
        <taxon>Eurotatoria</taxon>
        <taxon>Bdelloidea</taxon>
        <taxon>Philodinida</taxon>
        <taxon>Philodinidae</taxon>
        <taxon>Rotaria</taxon>
    </lineage>
</organism>
<protein>
    <submittedName>
        <fullName evidence="2">Uncharacterized protein</fullName>
    </submittedName>
</protein>
<feature type="non-terminal residue" evidence="2">
    <location>
        <position position="1"/>
    </location>
</feature>
<sequence length="59" mass="6688">ANVPQAQSPSGTYGSVTPPVQQQNQTHNNNDKQSMNYRTPVNENHLLQQFQQFSMQQSN</sequence>
<evidence type="ECO:0000313" key="3">
    <source>
        <dbReference type="EMBL" id="CAF4978466.1"/>
    </source>
</evidence>
<evidence type="ECO:0000313" key="4">
    <source>
        <dbReference type="Proteomes" id="UP000676336"/>
    </source>
</evidence>
<feature type="non-terminal residue" evidence="2">
    <location>
        <position position="59"/>
    </location>
</feature>
<dbReference type="EMBL" id="CAJOBI010196644">
    <property type="protein sequence ID" value="CAF4978466.1"/>
    <property type="molecule type" value="Genomic_DNA"/>
</dbReference>